<evidence type="ECO:0000259" key="2">
    <source>
        <dbReference type="PROSITE" id="PS50263"/>
    </source>
</evidence>
<dbReference type="GO" id="GO:0033388">
    <property type="term" value="P:putrescine biosynthetic process from arginine"/>
    <property type="evidence" value="ECO:0007669"/>
    <property type="project" value="TreeGrafter"/>
</dbReference>
<comment type="caution">
    <text evidence="3">The sequence shown here is derived from an EMBL/GenBank/DDBJ whole genome shotgun (WGS) entry which is preliminary data.</text>
</comment>
<dbReference type="Pfam" id="PF00795">
    <property type="entry name" value="CN_hydrolase"/>
    <property type="match status" value="1"/>
</dbReference>
<sequence length="288" mass="32279">MKQKIAICQLFPRLGDLNHNLDRHAALIKKYADCDMVCFPELSATGYFVKDLAYDLALSKDEFASELDARTGFTTGKPSVIAGFSERSNGHIYNSLFVGSAGASYSHKKIYPPTYGIFDEYRYFSCGERIDAFTLKNGVKIGVLNCEDAWHQALPYIYSMYGIDLLVICAASPARGVSGNAEGSPWNVKLWQRLISSYAHLYGLYIVYVNRAGVEDGINFSGCSCVVTPLGDITNMLAQFDEDELVVELDIKKARIEKAQNSYLKEDDPFLTIRELERAMRHRRESAL</sequence>
<dbReference type="Proteomes" id="UP000178735">
    <property type="component" value="Unassembled WGS sequence"/>
</dbReference>
<dbReference type="GO" id="GO:0050126">
    <property type="term" value="F:N-carbamoylputrescine amidase activity"/>
    <property type="evidence" value="ECO:0007669"/>
    <property type="project" value="TreeGrafter"/>
</dbReference>
<evidence type="ECO:0000313" key="4">
    <source>
        <dbReference type="Proteomes" id="UP000178735"/>
    </source>
</evidence>
<feature type="domain" description="CN hydrolase" evidence="2">
    <location>
        <begin position="3"/>
        <end position="251"/>
    </location>
</feature>
<dbReference type="PANTHER" id="PTHR43674:SF2">
    <property type="entry name" value="BETA-UREIDOPROPIONASE"/>
    <property type="match status" value="1"/>
</dbReference>
<dbReference type="EMBL" id="MGFH01000072">
    <property type="protein sequence ID" value="OGM06255.1"/>
    <property type="molecule type" value="Genomic_DNA"/>
</dbReference>
<evidence type="ECO:0000313" key="3">
    <source>
        <dbReference type="EMBL" id="OGM06255.1"/>
    </source>
</evidence>
<dbReference type="Gene3D" id="3.60.110.10">
    <property type="entry name" value="Carbon-nitrogen hydrolase"/>
    <property type="match status" value="1"/>
</dbReference>
<dbReference type="STRING" id="1817813.A2008_11535"/>
<evidence type="ECO:0000256" key="1">
    <source>
        <dbReference type="ARBA" id="ARBA00022801"/>
    </source>
</evidence>
<dbReference type="PANTHER" id="PTHR43674">
    <property type="entry name" value="NITRILASE C965.09-RELATED"/>
    <property type="match status" value="1"/>
</dbReference>
<dbReference type="InterPro" id="IPR050345">
    <property type="entry name" value="Aliph_Amidase/BUP"/>
</dbReference>
<dbReference type="InterPro" id="IPR003010">
    <property type="entry name" value="C-N_Hydrolase"/>
</dbReference>
<name>A0A1F7WVZ3_9BACT</name>
<gene>
    <name evidence="3" type="ORF">A2008_11535</name>
</gene>
<dbReference type="PROSITE" id="PS50263">
    <property type="entry name" value="CN_HYDROLASE"/>
    <property type="match status" value="1"/>
</dbReference>
<dbReference type="InterPro" id="IPR036526">
    <property type="entry name" value="C-N_Hydrolase_sf"/>
</dbReference>
<accession>A0A1F7WVZ3</accession>
<organism evidence="3 4">
    <name type="scientific">Candidatus Wallbacteria bacterium GWC2_49_35</name>
    <dbReference type="NCBI Taxonomy" id="1817813"/>
    <lineage>
        <taxon>Bacteria</taxon>
        <taxon>Candidatus Walliibacteriota</taxon>
    </lineage>
</organism>
<protein>
    <recommendedName>
        <fullName evidence="2">CN hydrolase domain-containing protein</fullName>
    </recommendedName>
</protein>
<dbReference type="AlphaFoldDB" id="A0A1F7WVZ3"/>
<proteinExistence type="predicted"/>
<dbReference type="SUPFAM" id="SSF56317">
    <property type="entry name" value="Carbon-nitrogen hydrolase"/>
    <property type="match status" value="1"/>
</dbReference>
<reference evidence="3 4" key="1">
    <citation type="journal article" date="2016" name="Nat. Commun.">
        <title>Thousands of microbial genomes shed light on interconnected biogeochemical processes in an aquifer system.</title>
        <authorList>
            <person name="Anantharaman K."/>
            <person name="Brown C.T."/>
            <person name="Hug L.A."/>
            <person name="Sharon I."/>
            <person name="Castelle C.J."/>
            <person name="Probst A.J."/>
            <person name="Thomas B.C."/>
            <person name="Singh A."/>
            <person name="Wilkins M.J."/>
            <person name="Karaoz U."/>
            <person name="Brodie E.L."/>
            <person name="Williams K.H."/>
            <person name="Hubbard S.S."/>
            <person name="Banfield J.F."/>
        </authorList>
    </citation>
    <scope>NUCLEOTIDE SEQUENCE [LARGE SCALE GENOMIC DNA]</scope>
</reference>
<keyword evidence="1" id="KW-0378">Hydrolase</keyword>